<protein>
    <submittedName>
        <fullName evidence="3">MBL fold metallo-hydrolase</fullName>
    </submittedName>
</protein>
<dbReference type="GO" id="GO:0016787">
    <property type="term" value="F:hydrolase activity"/>
    <property type="evidence" value="ECO:0007669"/>
    <property type="project" value="UniProtKB-KW"/>
</dbReference>
<keyword evidence="1 3" id="KW-0378">Hydrolase</keyword>
<dbReference type="OrthoDB" id="3204284at2"/>
<dbReference type="InterPro" id="IPR050114">
    <property type="entry name" value="UPF0173_UPF0282_UlaG_hydrolase"/>
</dbReference>
<reference evidence="3 4" key="1">
    <citation type="submission" date="2019-07" db="EMBL/GenBank/DDBJ databases">
        <title>Rhodococcus cavernicolus sp. nov., isolated from a cave.</title>
        <authorList>
            <person name="Lee S.D."/>
        </authorList>
    </citation>
    <scope>NUCLEOTIDE SEQUENCE [LARGE SCALE GENOMIC DNA]</scope>
    <source>
        <strain evidence="3 4">C1-24</strain>
    </source>
</reference>
<name>A0A5A7SAU3_9NOCA</name>
<evidence type="ECO:0000259" key="2">
    <source>
        <dbReference type="Pfam" id="PF12706"/>
    </source>
</evidence>
<sequence length="260" mass="27290">MTTASRTQIDALLVGGPTLHFRYGGLSVLTDPTFDAPGDYPSGPITLHKLVGPAVTPDALGQVDVVLLSHDQHADNLDTSGRELLATVPIVLSTNEAADRIDGVRGLDNWQSVTVDRPDGGSVAITAVPALHGPEGAEAISGTVIGFVLEADELPTVYVSGDNASVGVVEQIAERFDPIDLAILFTGAANVGRFGDNDLTLNARTAVAAAKVLRDAVIVPVHAEGWAHFSETLERLRRSFEYDDIGDRLRVLAPGIAASV</sequence>
<dbReference type="RefSeq" id="WP_149430304.1">
    <property type="nucleotide sequence ID" value="NZ_VLNY01000004.1"/>
</dbReference>
<dbReference type="Pfam" id="PF12706">
    <property type="entry name" value="Lactamase_B_2"/>
    <property type="match status" value="1"/>
</dbReference>
<dbReference type="PANTHER" id="PTHR43546:SF9">
    <property type="entry name" value="L-ASCORBATE-6-PHOSPHATE LACTONASE ULAG-RELATED"/>
    <property type="match status" value="1"/>
</dbReference>
<dbReference type="AlphaFoldDB" id="A0A5A7SAU3"/>
<evidence type="ECO:0000313" key="3">
    <source>
        <dbReference type="EMBL" id="KAA0023046.1"/>
    </source>
</evidence>
<dbReference type="EMBL" id="VLNY01000004">
    <property type="protein sequence ID" value="KAA0023046.1"/>
    <property type="molecule type" value="Genomic_DNA"/>
</dbReference>
<dbReference type="Gene3D" id="3.60.15.10">
    <property type="entry name" value="Ribonuclease Z/Hydroxyacylglutathione hydrolase-like"/>
    <property type="match status" value="1"/>
</dbReference>
<comment type="caution">
    <text evidence="3">The sequence shown here is derived from an EMBL/GenBank/DDBJ whole genome shotgun (WGS) entry which is preliminary data.</text>
</comment>
<dbReference type="InterPro" id="IPR001279">
    <property type="entry name" value="Metallo-B-lactamas"/>
</dbReference>
<keyword evidence="4" id="KW-1185">Reference proteome</keyword>
<feature type="domain" description="Metallo-beta-lactamase" evidence="2">
    <location>
        <begin position="28"/>
        <end position="222"/>
    </location>
</feature>
<evidence type="ECO:0000313" key="4">
    <source>
        <dbReference type="Proteomes" id="UP000322244"/>
    </source>
</evidence>
<dbReference type="InterPro" id="IPR036866">
    <property type="entry name" value="RibonucZ/Hydroxyglut_hydro"/>
</dbReference>
<evidence type="ECO:0000256" key="1">
    <source>
        <dbReference type="ARBA" id="ARBA00022801"/>
    </source>
</evidence>
<accession>A0A5A7SAU3</accession>
<organism evidence="3 4">
    <name type="scientific">Antrihabitans cavernicola</name>
    <dbReference type="NCBI Taxonomy" id="2495913"/>
    <lineage>
        <taxon>Bacteria</taxon>
        <taxon>Bacillati</taxon>
        <taxon>Actinomycetota</taxon>
        <taxon>Actinomycetes</taxon>
        <taxon>Mycobacteriales</taxon>
        <taxon>Nocardiaceae</taxon>
        <taxon>Antrihabitans</taxon>
    </lineage>
</organism>
<gene>
    <name evidence="3" type="ORF">FOY51_11175</name>
</gene>
<dbReference type="PANTHER" id="PTHR43546">
    <property type="entry name" value="UPF0173 METAL-DEPENDENT HYDROLASE MJ1163-RELATED"/>
    <property type="match status" value="1"/>
</dbReference>
<proteinExistence type="predicted"/>
<dbReference type="SUPFAM" id="SSF56281">
    <property type="entry name" value="Metallo-hydrolase/oxidoreductase"/>
    <property type="match status" value="1"/>
</dbReference>
<dbReference type="Proteomes" id="UP000322244">
    <property type="component" value="Unassembled WGS sequence"/>
</dbReference>